<reference evidence="1 2" key="1">
    <citation type="submission" date="2021-08" db="EMBL/GenBank/DDBJ databases">
        <title>complete genome sequencing of Deefgea sp. D25.</title>
        <authorList>
            <person name="Bae J.-W."/>
            <person name="Gim D.-H."/>
        </authorList>
    </citation>
    <scope>NUCLEOTIDE SEQUENCE [LARGE SCALE GENOMIC DNA]</scope>
    <source>
        <strain evidence="1 2">D25</strain>
    </source>
</reference>
<dbReference type="EMBL" id="CP081150">
    <property type="protein sequence ID" value="QZA77366.1"/>
    <property type="molecule type" value="Genomic_DNA"/>
</dbReference>
<sequence>MWSWVCAAWLFLTENQTKYDAFARSHEDWWRGFNAHSRQVCRDESEAQEQLRDRWRR</sequence>
<name>A0ABX8Z477_9NEIS</name>
<proteinExistence type="predicted"/>
<gene>
    <name evidence="1" type="ORF">K4H28_13915</name>
</gene>
<keyword evidence="2" id="KW-1185">Reference proteome</keyword>
<dbReference type="Proteomes" id="UP000825679">
    <property type="component" value="Chromosome"/>
</dbReference>
<dbReference type="RefSeq" id="WP_221005749.1">
    <property type="nucleotide sequence ID" value="NZ_CP081150.1"/>
</dbReference>
<organism evidence="1 2">
    <name type="scientific">Deefgea tanakiae</name>
    <dbReference type="NCBI Taxonomy" id="2865840"/>
    <lineage>
        <taxon>Bacteria</taxon>
        <taxon>Pseudomonadati</taxon>
        <taxon>Pseudomonadota</taxon>
        <taxon>Betaproteobacteria</taxon>
        <taxon>Neisseriales</taxon>
        <taxon>Chitinibacteraceae</taxon>
        <taxon>Deefgea</taxon>
    </lineage>
</organism>
<accession>A0ABX8Z477</accession>
<protein>
    <submittedName>
        <fullName evidence="1">Uncharacterized protein</fullName>
    </submittedName>
</protein>
<evidence type="ECO:0000313" key="1">
    <source>
        <dbReference type="EMBL" id="QZA77366.1"/>
    </source>
</evidence>
<evidence type="ECO:0000313" key="2">
    <source>
        <dbReference type="Proteomes" id="UP000825679"/>
    </source>
</evidence>